<evidence type="ECO:0000256" key="4">
    <source>
        <dbReference type="ARBA" id="ARBA00023002"/>
    </source>
</evidence>
<evidence type="ECO:0000256" key="7">
    <source>
        <dbReference type="PIRSR" id="PIRSR601273-2"/>
    </source>
</evidence>
<evidence type="ECO:0000256" key="5">
    <source>
        <dbReference type="ARBA" id="ARBA00023004"/>
    </source>
</evidence>
<evidence type="ECO:0000256" key="2">
    <source>
        <dbReference type="ARBA" id="ARBA00009712"/>
    </source>
</evidence>
<reference evidence="9 10" key="1">
    <citation type="submission" date="2020-03" db="EMBL/GenBank/DDBJ databases">
        <title>Genomic Encyclopedia of Type Strains, Phase IV (KMG-IV): sequencing the most valuable type-strain genomes for metagenomic binning, comparative biology and taxonomic classification.</title>
        <authorList>
            <person name="Goeker M."/>
        </authorList>
    </citation>
    <scope>NUCLEOTIDE SEQUENCE [LARGE SCALE GENOMIC DNA]</scope>
    <source>
        <strain evidence="9 10">DSM 5718</strain>
    </source>
</reference>
<dbReference type="EMBL" id="JAASRN010000006">
    <property type="protein sequence ID" value="NIK74742.1"/>
    <property type="molecule type" value="Genomic_DNA"/>
</dbReference>
<keyword evidence="3 7" id="KW-0479">Metal-binding</keyword>
<evidence type="ECO:0000259" key="8">
    <source>
        <dbReference type="PROSITE" id="PS51410"/>
    </source>
</evidence>
<dbReference type="GO" id="GO:0004505">
    <property type="term" value="F:phenylalanine 4-monooxygenase activity"/>
    <property type="evidence" value="ECO:0007669"/>
    <property type="project" value="UniProtKB-EC"/>
</dbReference>
<dbReference type="AlphaFoldDB" id="A0A846MTT7"/>
<dbReference type="PANTHER" id="PTHR11473:SF24">
    <property type="entry name" value="PHENYLALANINE-4-HYDROXYLASE"/>
    <property type="match status" value="1"/>
</dbReference>
<dbReference type="Gene3D" id="1.10.800.10">
    <property type="entry name" value="Aromatic amino acid hydroxylase"/>
    <property type="match status" value="1"/>
</dbReference>
<dbReference type="EC" id="1.14.16.1" evidence="9"/>
<dbReference type="SUPFAM" id="SSF56534">
    <property type="entry name" value="Aromatic aminoacid monoxygenases, catalytic and oligomerization domains"/>
    <property type="match status" value="1"/>
</dbReference>
<dbReference type="InterPro" id="IPR019774">
    <property type="entry name" value="Aromatic-AA_hydroxylase_C"/>
</dbReference>
<feature type="binding site" evidence="7">
    <location>
        <position position="127"/>
    </location>
    <ligand>
        <name>Fe cation</name>
        <dbReference type="ChEBI" id="CHEBI:24875"/>
    </ligand>
</feature>
<dbReference type="PANTHER" id="PTHR11473">
    <property type="entry name" value="AROMATIC AMINO ACID HYDROXYLASE"/>
    <property type="match status" value="1"/>
</dbReference>
<protein>
    <submittedName>
        <fullName evidence="9">Phenylalanine-4-hydroxylase</fullName>
        <ecNumber evidence="9">1.14.16.1</ecNumber>
    </submittedName>
</protein>
<dbReference type="NCBIfam" id="NF010657">
    <property type="entry name" value="PRK14056.1"/>
    <property type="match status" value="1"/>
</dbReference>
<keyword evidence="10" id="KW-1185">Reference proteome</keyword>
<feature type="binding site" evidence="7">
    <location>
        <position position="217"/>
    </location>
    <ligand>
        <name>Fe cation</name>
        <dbReference type="ChEBI" id="CHEBI:24875"/>
    </ligand>
</feature>
<evidence type="ECO:0000256" key="6">
    <source>
        <dbReference type="ARBA" id="ARBA00023033"/>
    </source>
</evidence>
<dbReference type="RefSeq" id="WP_166920814.1">
    <property type="nucleotide sequence ID" value="NZ_JAASRN010000006.1"/>
</dbReference>
<dbReference type="Gene3D" id="1.20.58.690">
    <property type="match status" value="1"/>
</dbReference>
<dbReference type="InterPro" id="IPR036951">
    <property type="entry name" value="ArAA_hydroxylase_sf"/>
</dbReference>
<dbReference type="GO" id="GO:0005506">
    <property type="term" value="F:iron ion binding"/>
    <property type="evidence" value="ECO:0007669"/>
    <property type="project" value="InterPro"/>
</dbReference>
<accession>A0A846MTT7</accession>
<evidence type="ECO:0000256" key="3">
    <source>
        <dbReference type="ARBA" id="ARBA00022723"/>
    </source>
</evidence>
<evidence type="ECO:0000313" key="10">
    <source>
        <dbReference type="Proteomes" id="UP000537126"/>
    </source>
</evidence>
<dbReference type="InterPro" id="IPR001273">
    <property type="entry name" value="ArAA_hydroxylase"/>
</dbReference>
<evidence type="ECO:0000256" key="1">
    <source>
        <dbReference type="ARBA" id="ARBA00001954"/>
    </source>
</evidence>
<evidence type="ECO:0000313" key="9">
    <source>
        <dbReference type="EMBL" id="NIK74742.1"/>
    </source>
</evidence>
<comment type="cofactor">
    <cofactor evidence="1 7">
        <name>Fe(2+)</name>
        <dbReference type="ChEBI" id="CHEBI:29033"/>
    </cofactor>
</comment>
<dbReference type="Proteomes" id="UP000537126">
    <property type="component" value="Unassembled WGS sequence"/>
</dbReference>
<dbReference type="PROSITE" id="PS51410">
    <property type="entry name" value="BH4_AAA_HYDROXYL_2"/>
    <property type="match status" value="1"/>
</dbReference>
<dbReference type="Pfam" id="PF00351">
    <property type="entry name" value="Biopterin_H"/>
    <property type="match status" value="2"/>
</dbReference>
<name>A0A846MTT7_9BACT</name>
<feature type="domain" description="Biopterin-dependent aromatic amino acid hydroxylase family profile" evidence="8">
    <location>
        <begin position="1"/>
        <end position="338"/>
    </location>
</feature>
<gene>
    <name evidence="9" type="ORF">FHS56_002275</name>
</gene>
<comment type="similarity">
    <text evidence="2">Belongs to the biopterin-dependent aromatic amino acid hydroxylase family.</text>
</comment>
<keyword evidence="4 9" id="KW-0560">Oxidoreductase</keyword>
<dbReference type="InterPro" id="IPR036329">
    <property type="entry name" value="Aro-AA_hydroxylase_C_sf"/>
</dbReference>
<organism evidence="9 10">
    <name type="scientific">Thermonema lapsum</name>
    <dbReference type="NCBI Taxonomy" id="28195"/>
    <lineage>
        <taxon>Bacteria</taxon>
        <taxon>Pseudomonadati</taxon>
        <taxon>Bacteroidota</taxon>
        <taxon>Cytophagia</taxon>
        <taxon>Cytophagales</taxon>
        <taxon>Thermonemataceae</taxon>
        <taxon>Thermonema</taxon>
    </lineage>
</organism>
<sequence length="585" mass="66042">MKPNKIIERLPKHLKAFIVEQEYERYTALDHAVWRYVMRQNYNYLQHVAHESYIEGLRKTGITINKIPHIDEMNEILGKIGWAAVTVDGFIPPAAFMEFQAYNVLVIAADIRQLKHIEYTPAPDIIHEAAGHAPIIADPAYAEYLRYFGLIGSKALSSAQDYALYEAIRHLSIIKEDPNTPPHEIAEAEERLKEIEANMGEPSEMARIRNLHWWTVEYGLIGDLKNPKIYGAGLLSSIGESVWCMSDEVKKLPYSIEAANVSFDITKPQPQLFVTPNFHYLSEVLDQFADTMALRRGGMYGLHKAIESKNTATAQLNNGMQISGTFVEALQDNSGAPAYLRTQGPTMLSYHGRLLIGHDKDYHAEGYGTPIGLLKQSDQPIGKMSYGDLRALGIEEGKQCRLEYRSGVVVEGRLLNVRRNSRGEIILLSFDECSVEMEGRRLFEPSWGVYDLCVGESVVSVFSGPADPEGFELFYPVPKEKTHRPQYDEKSRALHALYQAVRDIREGKAPASQLEELWQKAQVFMEREEVWLLLLEMLEVAAGQEKMGHLAHALEEKLKTMAQEHSHLNKLIQDGLALIPNVAIS</sequence>
<feature type="binding site" evidence="7">
    <location>
        <position position="132"/>
    </location>
    <ligand>
        <name>Fe cation</name>
        <dbReference type="ChEBI" id="CHEBI:24875"/>
    </ligand>
</feature>
<keyword evidence="6" id="KW-0503">Monooxygenase</keyword>
<comment type="caution">
    <text evidence="9">The sequence shown here is derived from an EMBL/GenBank/DDBJ whole genome shotgun (WGS) entry which is preliminary data.</text>
</comment>
<proteinExistence type="inferred from homology"/>
<keyword evidence="5 7" id="KW-0408">Iron</keyword>